<evidence type="ECO:0000256" key="10">
    <source>
        <dbReference type="ARBA" id="ARBA00022827"/>
    </source>
</evidence>
<keyword evidence="7 19" id="KW-0963">Cytoplasm</keyword>
<name>A0A937L571_9PROT</name>
<evidence type="ECO:0000256" key="2">
    <source>
        <dbReference type="ARBA" id="ARBA00003921"/>
    </source>
</evidence>
<keyword evidence="9 19" id="KW-0285">Flavoprotein</keyword>
<protein>
    <recommendedName>
        <fullName evidence="6 19">UDP-N-acetylenolpyruvoylglucosamine reductase</fullName>
        <ecNumber evidence="5 19">1.3.1.98</ecNumber>
    </recommendedName>
    <alternativeName>
        <fullName evidence="17 19">UDP-N-acetylmuramate dehydrogenase</fullName>
    </alternativeName>
</protein>
<dbReference type="NCBIfam" id="NF010480">
    <property type="entry name" value="PRK13905.1"/>
    <property type="match status" value="1"/>
</dbReference>
<evidence type="ECO:0000256" key="14">
    <source>
        <dbReference type="ARBA" id="ARBA00023002"/>
    </source>
</evidence>
<keyword evidence="16 19" id="KW-0961">Cell wall biogenesis/degradation</keyword>
<comment type="function">
    <text evidence="2 19">Cell wall formation.</text>
</comment>
<evidence type="ECO:0000256" key="6">
    <source>
        <dbReference type="ARBA" id="ARBA00015188"/>
    </source>
</evidence>
<dbReference type="InterPro" id="IPR016169">
    <property type="entry name" value="FAD-bd_PCMH_sub2"/>
</dbReference>
<feature type="region of interest" description="Disordered" evidence="20">
    <location>
        <begin position="209"/>
        <end position="232"/>
    </location>
</feature>
<dbReference type="InterPro" id="IPR003170">
    <property type="entry name" value="MurB"/>
</dbReference>
<comment type="caution">
    <text evidence="22">The sequence shown here is derived from an EMBL/GenBank/DDBJ whole genome shotgun (WGS) entry which is preliminary data.</text>
</comment>
<dbReference type="AlphaFoldDB" id="A0A937L571"/>
<dbReference type="PROSITE" id="PS51387">
    <property type="entry name" value="FAD_PCMH"/>
    <property type="match status" value="1"/>
</dbReference>
<dbReference type="Pfam" id="PF02873">
    <property type="entry name" value="MurB_C"/>
    <property type="match status" value="1"/>
</dbReference>
<evidence type="ECO:0000256" key="11">
    <source>
        <dbReference type="ARBA" id="ARBA00022857"/>
    </source>
</evidence>
<evidence type="ECO:0000256" key="13">
    <source>
        <dbReference type="ARBA" id="ARBA00022984"/>
    </source>
</evidence>
<dbReference type="InterPro" id="IPR036318">
    <property type="entry name" value="FAD-bd_PCMH-like_sf"/>
</dbReference>
<dbReference type="GO" id="GO:0009252">
    <property type="term" value="P:peptidoglycan biosynthetic process"/>
    <property type="evidence" value="ECO:0007669"/>
    <property type="project" value="UniProtKB-UniRule"/>
</dbReference>
<dbReference type="GO" id="GO:0071555">
    <property type="term" value="P:cell wall organization"/>
    <property type="evidence" value="ECO:0007669"/>
    <property type="project" value="UniProtKB-KW"/>
</dbReference>
<evidence type="ECO:0000256" key="5">
    <source>
        <dbReference type="ARBA" id="ARBA00012518"/>
    </source>
</evidence>
<proteinExistence type="inferred from homology"/>
<evidence type="ECO:0000256" key="7">
    <source>
        <dbReference type="ARBA" id="ARBA00022490"/>
    </source>
</evidence>
<comment type="cofactor">
    <cofactor evidence="1 19">
        <name>FAD</name>
        <dbReference type="ChEBI" id="CHEBI:57692"/>
    </cofactor>
</comment>
<comment type="subcellular location">
    <subcellularLocation>
        <location evidence="3 19">Cytoplasm</location>
    </subcellularLocation>
</comment>
<dbReference type="GO" id="GO:0008762">
    <property type="term" value="F:UDP-N-acetylmuramate dehydrogenase activity"/>
    <property type="evidence" value="ECO:0007669"/>
    <property type="project" value="UniProtKB-UniRule"/>
</dbReference>
<feature type="active site" evidence="19">
    <location>
        <position position="176"/>
    </location>
</feature>
<dbReference type="Gene3D" id="3.30.43.10">
    <property type="entry name" value="Uridine Diphospho-n-acetylenolpyruvylglucosamine Reductase, domain 2"/>
    <property type="match status" value="1"/>
</dbReference>
<dbReference type="Gene3D" id="3.30.465.10">
    <property type="match status" value="1"/>
</dbReference>
<keyword evidence="10 19" id="KW-0274">FAD</keyword>
<accession>A0A937L571</accession>
<evidence type="ECO:0000256" key="8">
    <source>
        <dbReference type="ARBA" id="ARBA00022618"/>
    </source>
</evidence>
<dbReference type="EC" id="1.3.1.98" evidence="5 19"/>
<dbReference type="Proteomes" id="UP000785783">
    <property type="component" value="Unassembled WGS sequence"/>
</dbReference>
<dbReference type="EMBL" id="JADHOK010000023">
    <property type="protein sequence ID" value="MBL6761622.1"/>
    <property type="molecule type" value="Genomic_DNA"/>
</dbReference>
<feature type="domain" description="FAD-binding PCMH-type" evidence="21">
    <location>
        <begin position="32"/>
        <end position="196"/>
    </location>
</feature>
<dbReference type="InterPro" id="IPR011601">
    <property type="entry name" value="MurB_C"/>
</dbReference>
<keyword evidence="11 19" id="KW-0521">NADP</keyword>
<evidence type="ECO:0000256" key="20">
    <source>
        <dbReference type="SAM" id="MobiDB-lite"/>
    </source>
</evidence>
<keyword evidence="13 19" id="KW-0573">Peptidoglycan synthesis</keyword>
<organism evidence="22 23">
    <name type="scientific">PS1 clade bacterium</name>
    <dbReference type="NCBI Taxonomy" id="2175152"/>
    <lineage>
        <taxon>Bacteria</taxon>
        <taxon>Pseudomonadati</taxon>
        <taxon>Pseudomonadota</taxon>
        <taxon>Alphaproteobacteria</taxon>
        <taxon>PS1 clade</taxon>
    </lineage>
</organism>
<dbReference type="GO" id="GO:0071949">
    <property type="term" value="F:FAD binding"/>
    <property type="evidence" value="ECO:0007669"/>
    <property type="project" value="InterPro"/>
</dbReference>
<gene>
    <name evidence="19 22" type="primary">murB</name>
    <name evidence="22" type="ORF">ISQ19_02880</name>
</gene>
<keyword evidence="14 19" id="KW-0560">Oxidoreductase</keyword>
<dbReference type="InterPro" id="IPR036635">
    <property type="entry name" value="MurB_C_sf"/>
</dbReference>
<evidence type="ECO:0000256" key="12">
    <source>
        <dbReference type="ARBA" id="ARBA00022960"/>
    </source>
</evidence>
<keyword evidence="8 19" id="KW-0132">Cell division</keyword>
<dbReference type="NCBIfam" id="TIGR00179">
    <property type="entry name" value="murB"/>
    <property type="match status" value="1"/>
</dbReference>
<dbReference type="PANTHER" id="PTHR21071">
    <property type="entry name" value="UDP-N-ACETYLENOLPYRUVOYLGLUCOSAMINE REDUCTASE"/>
    <property type="match status" value="1"/>
</dbReference>
<evidence type="ECO:0000256" key="18">
    <source>
        <dbReference type="ARBA" id="ARBA00048914"/>
    </source>
</evidence>
<reference evidence="22" key="1">
    <citation type="submission" date="2020-10" db="EMBL/GenBank/DDBJ databases">
        <title>Microbiome of the Black Sea water column analyzed by genome centric metagenomics.</title>
        <authorList>
            <person name="Cabello-Yeves P.J."/>
            <person name="Callieri C."/>
            <person name="Picazo A."/>
            <person name="Mehrshad M."/>
            <person name="Haro-Moreno J.M."/>
            <person name="Roda-Garcia J."/>
            <person name="Dzembekova N."/>
            <person name="Slabakova V."/>
            <person name="Slabakova N."/>
            <person name="Moncheva S."/>
            <person name="Rodriguez-Valera F."/>
        </authorList>
    </citation>
    <scope>NUCLEOTIDE SEQUENCE</scope>
    <source>
        <strain evidence="22">BS307-5m-G5</strain>
    </source>
</reference>
<dbReference type="SUPFAM" id="SSF56194">
    <property type="entry name" value="Uridine diphospho-N-Acetylenolpyruvylglucosamine reductase, MurB, C-terminal domain"/>
    <property type="match status" value="1"/>
</dbReference>
<feature type="active site" description="Proton donor" evidence="19">
    <location>
        <position position="225"/>
    </location>
</feature>
<comment type="similarity">
    <text evidence="19">Belongs to the MurB family.</text>
</comment>
<evidence type="ECO:0000256" key="4">
    <source>
        <dbReference type="ARBA" id="ARBA00004752"/>
    </source>
</evidence>
<keyword evidence="12 19" id="KW-0133">Cell shape</keyword>
<sequence length="308" mass="32156">MTGAPDWLAALPPLRGKLMAGVTLADICWFRVGGPADLVFMPADTDDLSTFLAALPEEVPLTLLGAGSNVLVRDGGIRGAVIRLGAAFGAVTQTGDTELTAGAAALDVRVARAAADAALSGLSFYRGIPGAIGGAVAMNAGAYGGETGDVLVEVEWLNRQGEKHVSAANQLDLSYRHNGHDGFAVYTSARFKGVAGDKAKIIAEMETISEQREDSQPVKARTGGSTFKNPDGADPDGLKAWKLIDAAGCRGLRVGDAQVSEQHCNFLINHGMARAADLEALGDMVCDRVRDNSGVQLQWEIKRLGEAA</sequence>
<dbReference type="InterPro" id="IPR016166">
    <property type="entry name" value="FAD-bd_PCMH"/>
</dbReference>
<dbReference type="SUPFAM" id="SSF56176">
    <property type="entry name" value="FAD-binding/transporter-associated domain-like"/>
    <property type="match status" value="1"/>
</dbReference>
<comment type="pathway">
    <text evidence="4 19">Cell wall biogenesis; peptidoglycan biosynthesis.</text>
</comment>
<keyword evidence="15 19" id="KW-0131">Cell cycle</keyword>
<evidence type="ECO:0000256" key="3">
    <source>
        <dbReference type="ARBA" id="ARBA00004496"/>
    </source>
</evidence>
<dbReference type="InterPro" id="IPR016167">
    <property type="entry name" value="FAD-bd_PCMH_sub1"/>
</dbReference>
<dbReference type="Pfam" id="PF01565">
    <property type="entry name" value="FAD_binding_4"/>
    <property type="match status" value="1"/>
</dbReference>
<dbReference type="GO" id="GO:0005829">
    <property type="term" value="C:cytosol"/>
    <property type="evidence" value="ECO:0007669"/>
    <property type="project" value="TreeGrafter"/>
</dbReference>
<dbReference type="InterPro" id="IPR006094">
    <property type="entry name" value="Oxid_FAD_bind_N"/>
</dbReference>
<dbReference type="GO" id="GO:0051301">
    <property type="term" value="P:cell division"/>
    <property type="evidence" value="ECO:0007669"/>
    <property type="project" value="UniProtKB-KW"/>
</dbReference>
<evidence type="ECO:0000313" key="22">
    <source>
        <dbReference type="EMBL" id="MBL6761622.1"/>
    </source>
</evidence>
<dbReference type="PANTHER" id="PTHR21071:SF4">
    <property type="entry name" value="UDP-N-ACETYLENOLPYRUVOYLGLUCOSAMINE REDUCTASE"/>
    <property type="match status" value="1"/>
</dbReference>
<dbReference type="Gene3D" id="3.90.78.10">
    <property type="entry name" value="UDP-N-acetylenolpyruvoylglucosamine reductase, C-terminal domain"/>
    <property type="match status" value="1"/>
</dbReference>
<evidence type="ECO:0000256" key="16">
    <source>
        <dbReference type="ARBA" id="ARBA00023316"/>
    </source>
</evidence>
<comment type="catalytic activity">
    <reaction evidence="18 19">
        <text>UDP-N-acetyl-alpha-D-muramate + NADP(+) = UDP-N-acetyl-3-O-(1-carboxyvinyl)-alpha-D-glucosamine + NADPH + H(+)</text>
        <dbReference type="Rhea" id="RHEA:12248"/>
        <dbReference type="ChEBI" id="CHEBI:15378"/>
        <dbReference type="ChEBI" id="CHEBI:57783"/>
        <dbReference type="ChEBI" id="CHEBI:58349"/>
        <dbReference type="ChEBI" id="CHEBI:68483"/>
        <dbReference type="ChEBI" id="CHEBI:70757"/>
        <dbReference type="EC" id="1.3.1.98"/>
    </reaction>
</comment>
<evidence type="ECO:0000256" key="19">
    <source>
        <dbReference type="HAMAP-Rule" id="MF_00037"/>
    </source>
</evidence>
<evidence type="ECO:0000256" key="1">
    <source>
        <dbReference type="ARBA" id="ARBA00001974"/>
    </source>
</evidence>
<evidence type="ECO:0000259" key="21">
    <source>
        <dbReference type="PROSITE" id="PS51387"/>
    </source>
</evidence>
<evidence type="ECO:0000256" key="15">
    <source>
        <dbReference type="ARBA" id="ARBA00023306"/>
    </source>
</evidence>
<dbReference type="GO" id="GO:0008360">
    <property type="term" value="P:regulation of cell shape"/>
    <property type="evidence" value="ECO:0007669"/>
    <property type="project" value="UniProtKB-KW"/>
</dbReference>
<evidence type="ECO:0000256" key="17">
    <source>
        <dbReference type="ARBA" id="ARBA00031026"/>
    </source>
</evidence>
<feature type="active site" evidence="19">
    <location>
        <position position="300"/>
    </location>
</feature>
<dbReference type="HAMAP" id="MF_00037">
    <property type="entry name" value="MurB"/>
    <property type="match status" value="1"/>
</dbReference>
<evidence type="ECO:0000313" key="23">
    <source>
        <dbReference type="Proteomes" id="UP000785783"/>
    </source>
</evidence>
<evidence type="ECO:0000256" key="9">
    <source>
        <dbReference type="ARBA" id="ARBA00022630"/>
    </source>
</evidence>